<sequence>MSQGGSDGTGRVSGGERRPDLTIGSEASTTVPEDGAPVSPGLPGDDLWIVGGRAPAREEIPADTGIGWDTTRVPAEELADARIDWELTGVEGPGDVMAFEPGGVEGEGATAEPKVVFDSTEGLPDALALPAARRGALAWAFTRAGDYRISSRATAELASGDSARTDTVWTVRVTDERSAPPAGPPAAPDGGEGAVQRGDDSAPARSRTDEAPDRKAAADGIASERAVIADGHVDAIAGKMVNGTLRTLFRDSRDPGDIIWREPSSVVLHVSPAAKERIPAGDTYSFLGRAGGDFWLIPQVQKQGVVWAGWNTEALGDGDLKGQVDMKLTKVSGPGTLAIWETAGLGGAQVLYNSADGLPDAQKVNPGVHAHGNWAFSKEGTYRVTFQLSGTSANGTAMSDAQTYTFVVGDGDPNAATPGDGDGDGAATGSGGGEDGAASGPADTDGSASGSTGGTGGAGGGAATGGDGKGSLAHTGTDLAVPFGIGAGLLVAGGGAAIAMSRANRRRTAAGHRAVRI</sequence>
<protein>
    <submittedName>
        <fullName evidence="3">Choice-of-anchor M domain-containing protein</fullName>
    </submittedName>
</protein>
<dbReference type="InterPro" id="IPR022435">
    <property type="entry name" value="Surface-anchored_actinobac"/>
</dbReference>
<keyword evidence="2" id="KW-0812">Transmembrane</keyword>
<dbReference type="NCBIfam" id="TIGR03769">
    <property type="entry name" value="P_ac_wall_RPT"/>
    <property type="match status" value="1"/>
</dbReference>
<feature type="region of interest" description="Disordered" evidence="1">
    <location>
        <begin position="175"/>
        <end position="219"/>
    </location>
</feature>
<keyword evidence="2" id="KW-0472">Membrane</keyword>
<evidence type="ECO:0000256" key="2">
    <source>
        <dbReference type="SAM" id="Phobius"/>
    </source>
</evidence>
<name>A0ABY9HUU2_9ACTN</name>
<dbReference type="Proteomes" id="UP001239522">
    <property type="component" value="Chromosome"/>
</dbReference>
<evidence type="ECO:0000313" key="4">
    <source>
        <dbReference type="Proteomes" id="UP001239522"/>
    </source>
</evidence>
<organism evidence="3 4">
    <name type="scientific">Streptomyces castrisilvae</name>
    <dbReference type="NCBI Taxonomy" id="3033811"/>
    <lineage>
        <taxon>Bacteria</taxon>
        <taxon>Bacillati</taxon>
        <taxon>Actinomycetota</taxon>
        <taxon>Actinomycetes</taxon>
        <taxon>Kitasatosporales</taxon>
        <taxon>Streptomycetaceae</taxon>
        <taxon>Streptomyces</taxon>
    </lineage>
</organism>
<reference evidence="3 4" key="1">
    <citation type="submission" date="2023-03" db="EMBL/GenBank/DDBJ databases">
        <title>Isolation and description of six Streptomyces strains from soil environments, able to metabolize different microbial glucans.</title>
        <authorList>
            <person name="Widen T."/>
            <person name="Larsbrink J."/>
        </authorList>
    </citation>
    <scope>NUCLEOTIDE SEQUENCE [LARGE SCALE GENOMIC DNA]</scope>
    <source>
        <strain evidence="3 4">Mut1</strain>
    </source>
</reference>
<gene>
    <name evidence="3" type="ORF">P8A18_31875</name>
</gene>
<proteinExistence type="predicted"/>
<keyword evidence="2" id="KW-1133">Transmembrane helix</keyword>
<feature type="region of interest" description="Disordered" evidence="1">
    <location>
        <begin position="409"/>
        <end position="470"/>
    </location>
</feature>
<evidence type="ECO:0000256" key="1">
    <source>
        <dbReference type="SAM" id="MobiDB-lite"/>
    </source>
</evidence>
<feature type="compositionally biased region" description="Low complexity" evidence="1">
    <location>
        <begin position="409"/>
        <end position="419"/>
    </location>
</feature>
<dbReference type="RefSeq" id="WP_306061273.1">
    <property type="nucleotide sequence ID" value="NZ_CP120997.1"/>
</dbReference>
<feature type="region of interest" description="Disordered" evidence="1">
    <location>
        <begin position="1"/>
        <end position="56"/>
    </location>
</feature>
<feature type="transmembrane region" description="Helical" evidence="2">
    <location>
        <begin position="479"/>
        <end position="499"/>
    </location>
</feature>
<feature type="compositionally biased region" description="Gly residues" evidence="1">
    <location>
        <begin position="1"/>
        <end position="13"/>
    </location>
</feature>
<feature type="compositionally biased region" description="Low complexity" evidence="1">
    <location>
        <begin position="436"/>
        <end position="450"/>
    </location>
</feature>
<evidence type="ECO:0000313" key="3">
    <source>
        <dbReference type="EMBL" id="WLQ38346.1"/>
    </source>
</evidence>
<accession>A0ABY9HUU2</accession>
<feature type="compositionally biased region" description="Basic and acidic residues" evidence="1">
    <location>
        <begin position="197"/>
        <end position="217"/>
    </location>
</feature>
<dbReference type="NCBIfam" id="NF038134">
    <property type="entry name" value="choice_anch_M"/>
    <property type="match status" value="2"/>
</dbReference>
<feature type="compositionally biased region" description="Gly residues" evidence="1">
    <location>
        <begin position="424"/>
        <end position="435"/>
    </location>
</feature>
<dbReference type="EMBL" id="CP120997">
    <property type="protein sequence ID" value="WLQ38346.1"/>
    <property type="molecule type" value="Genomic_DNA"/>
</dbReference>
<keyword evidence="4" id="KW-1185">Reference proteome</keyword>
<feature type="compositionally biased region" description="Gly residues" evidence="1">
    <location>
        <begin position="451"/>
        <end position="469"/>
    </location>
</feature>